<dbReference type="PANTHER" id="PTHR10192:SF5">
    <property type="entry name" value="GEPHYRIN"/>
    <property type="match status" value="1"/>
</dbReference>
<accession>A0ABM7P5H2</accession>
<keyword evidence="4" id="KW-0500">Molybdenum</keyword>
<name>A0ABM7P5H2_9BACT</name>
<dbReference type="CDD" id="cd00887">
    <property type="entry name" value="MoeA"/>
    <property type="match status" value="1"/>
</dbReference>
<dbReference type="Gene3D" id="3.90.105.10">
    <property type="entry name" value="Molybdopterin biosynthesis moea protein, domain 2"/>
    <property type="match status" value="1"/>
</dbReference>
<dbReference type="SMART" id="SM00852">
    <property type="entry name" value="MoCF_biosynth"/>
    <property type="match status" value="1"/>
</dbReference>
<sequence length="403" mass="42506">MNMTTPQTRTQAIQEILKHLTPLTGTATPPEEAEGRVAAENVTAACNVPEHACSVRDGYALKVSDIEKARSMKPVRLKVNQCIRAESRDPEPIQAGEAARVLTGGPVPPGADAVLAEEDIEQDGDTILVTTPVRSGWFVRAAGGEIAHGTTITPKGTVISPQAAAVMTRTRLTTIMTHPRPAVSILALGSELAVPGTTDPDRFPADNLVLSRGLLEHSGAAVIRTDVLPDKESTLIETLSADDLPDVVITSGGTGRSERDFARMGAGESGFTILVDRVNMRPGRNMFVAQRDQTLLFGLPGPPAAVFTCFHAIILPVIRHLRGLPAAPPVMARFTKPLNAKPGSEWLVQCELALAGSQLTATPLAGKDVPPMLGMAKALGMALLHGGDTIDAGDEVEILTTAY</sequence>
<organism evidence="6 7">
    <name type="scientific">Pseudodesulfovibrio sediminis</name>
    <dbReference type="NCBI Taxonomy" id="2810563"/>
    <lineage>
        <taxon>Bacteria</taxon>
        <taxon>Pseudomonadati</taxon>
        <taxon>Thermodesulfobacteriota</taxon>
        <taxon>Desulfovibrionia</taxon>
        <taxon>Desulfovibrionales</taxon>
        <taxon>Desulfovibrionaceae</taxon>
    </lineage>
</organism>
<reference evidence="6" key="1">
    <citation type="journal article" date="2022" name="Arch. Microbiol.">
        <title>Pseudodesulfovibrio sediminis sp. nov., a mesophilic and neutrophilic sulfate-reducing bacterium isolated from sediment of a brackish lake.</title>
        <authorList>
            <person name="Takahashi A."/>
            <person name="Kojima H."/>
            <person name="Watanabe M."/>
            <person name="Fukui M."/>
        </authorList>
    </citation>
    <scope>NUCLEOTIDE SEQUENCE</scope>
    <source>
        <strain evidence="6">SF6</strain>
    </source>
</reference>
<comment type="function">
    <text evidence="1 4">Catalyzes the insertion of molybdate into adenylated molybdopterin with the concomitant release of AMP.</text>
</comment>
<dbReference type="Pfam" id="PF03453">
    <property type="entry name" value="MoeA_N"/>
    <property type="match status" value="1"/>
</dbReference>
<dbReference type="InterPro" id="IPR036135">
    <property type="entry name" value="MoeA_linker/N_sf"/>
</dbReference>
<comment type="similarity">
    <text evidence="2 4">Belongs to the MoeA family.</text>
</comment>
<evidence type="ECO:0000256" key="3">
    <source>
        <dbReference type="ARBA" id="ARBA00047317"/>
    </source>
</evidence>
<dbReference type="InterPro" id="IPR036425">
    <property type="entry name" value="MoaB/Mog-like_dom_sf"/>
</dbReference>
<protein>
    <recommendedName>
        <fullName evidence="4">Molybdopterin molybdenumtransferase</fullName>
        <ecNumber evidence="4">2.10.1.1</ecNumber>
    </recommendedName>
</protein>
<dbReference type="SUPFAM" id="SSF53218">
    <property type="entry name" value="Molybdenum cofactor biosynthesis proteins"/>
    <property type="match status" value="1"/>
</dbReference>
<keyword evidence="4" id="KW-0501">Molybdenum cofactor biosynthesis</keyword>
<evidence type="ECO:0000259" key="5">
    <source>
        <dbReference type="SMART" id="SM00852"/>
    </source>
</evidence>
<comment type="catalytic activity">
    <reaction evidence="3">
        <text>adenylyl-molybdopterin + molybdate = Mo-molybdopterin + AMP + H(+)</text>
        <dbReference type="Rhea" id="RHEA:35047"/>
        <dbReference type="ChEBI" id="CHEBI:15378"/>
        <dbReference type="ChEBI" id="CHEBI:36264"/>
        <dbReference type="ChEBI" id="CHEBI:62727"/>
        <dbReference type="ChEBI" id="CHEBI:71302"/>
        <dbReference type="ChEBI" id="CHEBI:456215"/>
        <dbReference type="EC" id="2.10.1.1"/>
    </reaction>
</comment>
<dbReference type="InterPro" id="IPR036688">
    <property type="entry name" value="MoeA_C_domain_IV_sf"/>
</dbReference>
<keyword evidence="4" id="KW-0808">Transferase</keyword>
<dbReference type="EMBL" id="AP024485">
    <property type="protein sequence ID" value="BCS88870.1"/>
    <property type="molecule type" value="Genomic_DNA"/>
</dbReference>
<keyword evidence="7" id="KW-1185">Reference proteome</keyword>
<dbReference type="Gene3D" id="3.40.980.10">
    <property type="entry name" value="MoaB/Mog-like domain"/>
    <property type="match status" value="1"/>
</dbReference>
<dbReference type="InterPro" id="IPR038987">
    <property type="entry name" value="MoeA-like"/>
</dbReference>
<evidence type="ECO:0000256" key="4">
    <source>
        <dbReference type="RuleBase" id="RU365090"/>
    </source>
</evidence>
<comment type="cofactor">
    <cofactor evidence="4">
        <name>Mg(2+)</name>
        <dbReference type="ChEBI" id="CHEBI:18420"/>
    </cofactor>
</comment>
<comment type="pathway">
    <text evidence="4">Cofactor biosynthesis; molybdopterin biosynthesis.</text>
</comment>
<dbReference type="Pfam" id="PF00994">
    <property type="entry name" value="MoCF_biosynth"/>
    <property type="match status" value="1"/>
</dbReference>
<proteinExistence type="inferred from homology"/>
<dbReference type="Gene3D" id="2.170.190.11">
    <property type="entry name" value="Molybdopterin biosynthesis moea protein, domain 3"/>
    <property type="match status" value="1"/>
</dbReference>
<dbReference type="EC" id="2.10.1.1" evidence="4"/>
<dbReference type="SUPFAM" id="SSF63882">
    <property type="entry name" value="MoeA N-terminal region -like"/>
    <property type="match status" value="1"/>
</dbReference>
<evidence type="ECO:0000256" key="1">
    <source>
        <dbReference type="ARBA" id="ARBA00002901"/>
    </source>
</evidence>
<dbReference type="InterPro" id="IPR005110">
    <property type="entry name" value="MoeA_linker/N"/>
</dbReference>
<feature type="domain" description="MoaB/Mog" evidence="5">
    <location>
        <begin position="184"/>
        <end position="320"/>
    </location>
</feature>
<dbReference type="InterPro" id="IPR001453">
    <property type="entry name" value="MoaB/Mog_dom"/>
</dbReference>
<evidence type="ECO:0000256" key="2">
    <source>
        <dbReference type="ARBA" id="ARBA00010763"/>
    </source>
</evidence>
<keyword evidence="4" id="KW-0460">Magnesium</keyword>
<keyword evidence="4" id="KW-0479">Metal-binding</keyword>
<evidence type="ECO:0000313" key="6">
    <source>
        <dbReference type="EMBL" id="BCS88870.1"/>
    </source>
</evidence>
<evidence type="ECO:0000313" key="7">
    <source>
        <dbReference type="Proteomes" id="UP001053296"/>
    </source>
</evidence>
<dbReference type="Proteomes" id="UP001053296">
    <property type="component" value="Chromosome"/>
</dbReference>
<gene>
    <name evidence="6" type="ORF">PSDVSF_21120</name>
</gene>
<dbReference type="Gene3D" id="2.40.340.10">
    <property type="entry name" value="MoeA, C-terminal, domain IV"/>
    <property type="match status" value="1"/>
</dbReference>
<dbReference type="PANTHER" id="PTHR10192">
    <property type="entry name" value="MOLYBDOPTERIN BIOSYNTHESIS PROTEIN"/>
    <property type="match status" value="1"/>
</dbReference>